<name>A0A4R8WP83_9MICO</name>
<evidence type="ECO:0000313" key="2">
    <source>
        <dbReference type="Proteomes" id="UP000298412"/>
    </source>
</evidence>
<organism evidence="1 2">
    <name type="scientific">Cryobacterium algoritolerans</name>
    <dbReference type="NCBI Taxonomy" id="1259184"/>
    <lineage>
        <taxon>Bacteria</taxon>
        <taxon>Bacillati</taxon>
        <taxon>Actinomycetota</taxon>
        <taxon>Actinomycetes</taxon>
        <taxon>Micrococcales</taxon>
        <taxon>Microbacteriaceae</taxon>
        <taxon>Cryobacterium</taxon>
    </lineage>
</organism>
<accession>A0A4R8WP83</accession>
<dbReference type="Proteomes" id="UP000298412">
    <property type="component" value="Unassembled WGS sequence"/>
</dbReference>
<dbReference type="OrthoDB" id="4828421at2"/>
<sequence length="70" mass="7481">MTAAVAAAPGGRLDQRWSDRFAGFMLAIQSNGTITVPVIDRAALHGPLRRVGDLGVTLISVNDPHEENEQ</sequence>
<gene>
    <name evidence="1" type="ORF">E3O19_13175</name>
</gene>
<protein>
    <submittedName>
        <fullName evidence="1">Uncharacterized protein</fullName>
    </submittedName>
</protein>
<evidence type="ECO:0000313" key="1">
    <source>
        <dbReference type="EMBL" id="TFC12445.1"/>
    </source>
</evidence>
<dbReference type="EMBL" id="SOFP01000062">
    <property type="protein sequence ID" value="TFC12445.1"/>
    <property type="molecule type" value="Genomic_DNA"/>
</dbReference>
<dbReference type="AlphaFoldDB" id="A0A4R8WP83"/>
<comment type="caution">
    <text evidence="1">The sequence shown here is derived from an EMBL/GenBank/DDBJ whole genome shotgun (WGS) entry which is preliminary data.</text>
</comment>
<reference evidence="1 2" key="1">
    <citation type="submission" date="2019-03" db="EMBL/GenBank/DDBJ databases">
        <title>Genomics of glacier-inhabiting Cryobacterium strains.</title>
        <authorList>
            <person name="Liu Q."/>
            <person name="Xin Y.-H."/>
        </authorList>
    </citation>
    <scope>NUCLEOTIDE SEQUENCE [LARGE SCALE GENOMIC DNA]</scope>
    <source>
        <strain evidence="1 2">MDT1-3</strain>
    </source>
</reference>
<proteinExistence type="predicted"/>
<keyword evidence="2" id="KW-1185">Reference proteome</keyword>